<proteinExistence type="predicted"/>
<protein>
    <submittedName>
        <fullName evidence="2">FxDxF family PEP-CTERM protein</fullName>
    </submittedName>
</protein>
<dbReference type="EMBL" id="JBIGHV010000005">
    <property type="protein sequence ID" value="MFG6431172.1"/>
    <property type="molecule type" value="Genomic_DNA"/>
</dbReference>
<dbReference type="RefSeq" id="WP_394480024.1">
    <property type="nucleotide sequence ID" value="NZ_JBIGHV010000005.1"/>
</dbReference>
<organism evidence="2 3">
    <name type="scientific">Pelomonas parva</name>
    <dbReference type="NCBI Taxonomy" id="3299032"/>
    <lineage>
        <taxon>Bacteria</taxon>
        <taxon>Pseudomonadati</taxon>
        <taxon>Pseudomonadota</taxon>
        <taxon>Betaproteobacteria</taxon>
        <taxon>Burkholderiales</taxon>
        <taxon>Sphaerotilaceae</taxon>
        <taxon>Roseateles</taxon>
    </lineage>
</organism>
<dbReference type="Pfam" id="PF07589">
    <property type="entry name" value="PEP-CTERM"/>
    <property type="match status" value="1"/>
</dbReference>
<keyword evidence="3" id="KW-1185">Reference proteome</keyword>
<dbReference type="Proteomes" id="UP001606210">
    <property type="component" value="Unassembled WGS sequence"/>
</dbReference>
<feature type="domain" description="Ice-binding protein C-terminal" evidence="1">
    <location>
        <begin position="168"/>
        <end position="192"/>
    </location>
</feature>
<accession>A0ABW7F7F5</accession>
<comment type="caution">
    <text evidence="2">The sequence shown here is derived from an EMBL/GenBank/DDBJ whole genome shotgun (WGS) entry which is preliminary data.</text>
</comment>
<reference evidence="2 3" key="1">
    <citation type="submission" date="2024-08" db="EMBL/GenBank/DDBJ databases">
        <authorList>
            <person name="Lu H."/>
        </authorList>
    </citation>
    <scope>NUCLEOTIDE SEQUENCE [LARGE SCALE GENOMIC DNA]</scope>
    <source>
        <strain evidence="2 3">LYH14W</strain>
    </source>
</reference>
<sequence length="194" mass="20433">MRRCNQLRPILATSPKSKDVVMLRNAVALAAALICGVAFAGTPLTLVQDTTDPSIWSASFNGLATGDNEFTFDLSGPEFAGWTDFDLFPFVVQASAGATQGYDVTNVTIDGVSAFALIDDGVPGFFSVDLWTYNDGWLTRGPHTIVVTGNLIGGTTGFTGSLNIAAQPVPEPESYALMLAGLAAVGAIVRRRSR</sequence>
<evidence type="ECO:0000259" key="1">
    <source>
        <dbReference type="Pfam" id="PF07589"/>
    </source>
</evidence>
<dbReference type="NCBIfam" id="TIGR02595">
    <property type="entry name" value="PEP_CTERM"/>
    <property type="match status" value="1"/>
</dbReference>
<gene>
    <name evidence="2" type="ORF">ACG00Y_14680</name>
</gene>
<dbReference type="InterPro" id="IPR013424">
    <property type="entry name" value="Ice-binding_C"/>
</dbReference>
<evidence type="ECO:0000313" key="3">
    <source>
        <dbReference type="Proteomes" id="UP001606210"/>
    </source>
</evidence>
<evidence type="ECO:0000313" key="2">
    <source>
        <dbReference type="EMBL" id="MFG6431172.1"/>
    </source>
</evidence>
<name>A0ABW7F7F5_9BURK</name>
<dbReference type="NCBIfam" id="NF038126">
    <property type="entry name" value="PEP_CTERM_FxDxF"/>
    <property type="match status" value="1"/>
</dbReference>